<gene>
    <name evidence="3" type="ORF">AU210_008685</name>
</gene>
<reference evidence="3 4" key="2">
    <citation type="journal article" date="2017" name="Sci. Rep.">
        <title>A mobile pathogenicity chromosome in Fusarium oxysporum for infection of multiple cucurbit species.</title>
        <authorList>
            <person name="van Dam P."/>
            <person name="Fokkens L."/>
            <person name="Ayukawa Y."/>
            <person name="van der Gragt M."/>
            <person name="Ter Horst A."/>
            <person name="Brankovics B."/>
            <person name="Houterman P.M."/>
            <person name="Arie T."/>
            <person name="Rep M."/>
        </authorList>
    </citation>
    <scope>NUCLEOTIDE SEQUENCE [LARGE SCALE GENOMIC DNA]</scope>
    <source>
        <strain evidence="3 4">Forc016</strain>
    </source>
</reference>
<reference evidence="3 4" key="1">
    <citation type="journal article" date="2016" name="Environ. Microbiol.">
        <title>Effector profiles distinguish formae speciales of Fusarium oxysporum.</title>
        <authorList>
            <person name="van Dam P."/>
            <person name="Fokkens L."/>
            <person name="Schmidt S.M."/>
            <person name="Linmans J.H."/>
            <person name="Kistler H.C."/>
            <person name="Ma L.J."/>
            <person name="Rep M."/>
        </authorList>
    </citation>
    <scope>NUCLEOTIDE SEQUENCE [LARGE SCALE GENOMIC DNA]</scope>
    <source>
        <strain evidence="3 4">Forc016</strain>
    </source>
</reference>
<sequence>MENSAHQPIAELDAIVNATQSCPICRDLQPGDDDDEFNTIGTQSLRDDCGYCRILKSAMNSLADGPTTQIFVHSKEGGPISVEYFSEKNPGSEDSYASKAGFIIYSHDKSRLIPDLGILSAYPESTELDASVNFINAQMSECSTKHEPCKKQLESPLPTRVVSVGSSDADIRLVELKNVPARYVTLSHCWGRKQPLRTIIANFEDMKKSIDANSLPIVFQQAIWIVRMLKIDYIWIDSLCIIQDSQSDWELESLQMCDYYENSFLTISTATSPNSTIPFLGPRDKRWWPAKLNLTNGSRSEDVYAQRIPSEPEEEGILFTRAWTWQEAAMSSRTIYFTPSELIWECLEHVVPQRYIPDLEASGRLGFSKVLSILRFSLNPDMDRDIDRSVGDSSDDILGSENPMGIPPPGFDSAISSNASALSRPDSPSSISSDANIMNFVWDMWDDLVTYYSRRHLTFVTDKLPALSGVASRVHKITKSRYLAGMWEDNLGIELCWARAYRGYQDLPTLSTQYVAPSWSWASIHGAVKSRVERTIKCQNACHTYEKCSNGEYAPASPPVNPEPPKPIYPGKPPVVVVPDVPEQSFKLSKTEQHYKPVSPEHSGTPKQPKTPESPENTTKPEAPVTTGSNETPEVLVATAGAAKKTFAGVAAAFAGLAFLL</sequence>
<dbReference type="InterPro" id="IPR010730">
    <property type="entry name" value="HET"/>
</dbReference>
<evidence type="ECO:0000259" key="2">
    <source>
        <dbReference type="Pfam" id="PF06985"/>
    </source>
</evidence>
<dbReference type="Pfam" id="PF06985">
    <property type="entry name" value="HET"/>
    <property type="match status" value="1"/>
</dbReference>
<organism evidence="3 4">
    <name type="scientific">Fusarium oxysporum f. sp. radicis-cucumerinum</name>
    <dbReference type="NCBI Taxonomy" id="327505"/>
    <lineage>
        <taxon>Eukaryota</taxon>
        <taxon>Fungi</taxon>
        <taxon>Dikarya</taxon>
        <taxon>Ascomycota</taxon>
        <taxon>Pezizomycotina</taxon>
        <taxon>Sordariomycetes</taxon>
        <taxon>Hypocreomycetidae</taxon>
        <taxon>Hypocreales</taxon>
        <taxon>Nectriaceae</taxon>
        <taxon>Fusarium</taxon>
        <taxon>Fusarium oxysporum species complex</taxon>
    </lineage>
</organism>
<dbReference type="PANTHER" id="PTHR33112:SF9">
    <property type="entry name" value="HETEROKARYON INCOMPATIBILITY DOMAIN-CONTAINING PROTEIN"/>
    <property type="match status" value="1"/>
</dbReference>
<accession>A0A2H3GQA3</accession>
<comment type="caution">
    <text evidence="3">The sequence shown here is derived from an EMBL/GenBank/DDBJ whole genome shotgun (WGS) entry which is preliminary data.</text>
</comment>
<feature type="region of interest" description="Disordered" evidence="1">
    <location>
        <begin position="590"/>
        <end position="631"/>
    </location>
</feature>
<name>A0A2H3GQA3_FUSOX</name>
<evidence type="ECO:0000313" key="4">
    <source>
        <dbReference type="Proteomes" id="UP000219602"/>
    </source>
</evidence>
<dbReference type="PANTHER" id="PTHR33112">
    <property type="entry name" value="DOMAIN PROTEIN, PUTATIVE-RELATED"/>
    <property type="match status" value="1"/>
</dbReference>
<dbReference type="STRING" id="327505.A0A2H3GQA3"/>
<dbReference type="AlphaFoldDB" id="A0A2H3GQA3"/>
<dbReference type="EMBL" id="MABQ02000006">
    <property type="protein sequence ID" value="PCD32436.1"/>
    <property type="molecule type" value="Genomic_DNA"/>
</dbReference>
<proteinExistence type="predicted"/>
<dbReference type="Proteomes" id="UP000219602">
    <property type="component" value="Chromosome 8"/>
</dbReference>
<evidence type="ECO:0000256" key="1">
    <source>
        <dbReference type="SAM" id="MobiDB-lite"/>
    </source>
</evidence>
<feature type="domain" description="Heterokaryon incompatibility" evidence="2">
    <location>
        <begin position="183"/>
        <end position="327"/>
    </location>
</feature>
<feature type="compositionally biased region" description="Polar residues" evidence="1">
    <location>
        <begin position="614"/>
        <end position="631"/>
    </location>
</feature>
<evidence type="ECO:0000313" key="3">
    <source>
        <dbReference type="EMBL" id="PCD32436.1"/>
    </source>
</evidence>
<protein>
    <recommendedName>
        <fullName evidence="2">Heterokaryon incompatibility domain-containing protein</fullName>
    </recommendedName>
</protein>